<reference evidence="2" key="1">
    <citation type="submission" date="2018-05" db="EMBL/GenBank/DDBJ databases">
        <authorList>
            <person name="Lanie J.A."/>
            <person name="Ng W.-L."/>
            <person name="Kazmierczak K.M."/>
            <person name="Andrzejewski T.M."/>
            <person name="Davidsen T.M."/>
            <person name="Wayne K.J."/>
            <person name="Tettelin H."/>
            <person name="Glass J.I."/>
            <person name="Rusch D."/>
            <person name="Podicherti R."/>
            <person name="Tsui H.-C.T."/>
            <person name="Winkler M.E."/>
        </authorList>
    </citation>
    <scope>NUCLEOTIDE SEQUENCE</scope>
</reference>
<dbReference type="InterPro" id="IPR000421">
    <property type="entry name" value="FA58C"/>
</dbReference>
<accession>A0A382UGT7</accession>
<name>A0A382UGT7_9ZZZZ</name>
<organism evidence="2">
    <name type="scientific">marine metagenome</name>
    <dbReference type="NCBI Taxonomy" id="408172"/>
    <lineage>
        <taxon>unclassified sequences</taxon>
        <taxon>metagenomes</taxon>
        <taxon>ecological metagenomes</taxon>
    </lineage>
</organism>
<evidence type="ECO:0000259" key="1">
    <source>
        <dbReference type="PROSITE" id="PS50022"/>
    </source>
</evidence>
<dbReference type="SUPFAM" id="SSF49785">
    <property type="entry name" value="Galactose-binding domain-like"/>
    <property type="match status" value="1"/>
</dbReference>
<dbReference type="PROSITE" id="PS50022">
    <property type="entry name" value="FA58C_3"/>
    <property type="match status" value="1"/>
</dbReference>
<dbReference type="GO" id="GO:0009055">
    <property type="term" value="F:electron transfer activity"/>
    <property type="evidence" value="ECO:0007669"/>
    <property type="project" value="InterPro"/>
</dbReference>
<dbReference type="EMBL" id="UINC01144146">
    <property type="protein sequence ID" value="SVD33476.1"/>
    <property type="molecule type" value="Genomic_DNA"/>
</dbReference>
<evidence type="ECO:0000313" key="2">
    <source>
        <dbReference type="EMBL" id="SVD33476.1"/>
    </source>
</evidence>
<dbReference type="AlphaFoldDB" id="A0A382UGT7"/>
<feature type="non-terminal residue" evidence="2">
    <location>
        <position position="1"/>
    </location>
</feature>
<gene>
    <name evidence="2" type="ORF">METZ01_LOCUS386330</name>
</gene>
<protein>
    <recommendedName>
        <fullName evidence="1">F5/8 type C domain-containing protein</fullName>
    </recommendedName>
</protein>
<dbReference type="InterPro" id="IPR008979">
    <property type="entry name" value="Galactose-bd-like_sf"/>
</dbReference>
<dbReference type="SUPFAM" id="SSF46626">
    <property type="entry name" value="Cytochrome c"/>
    <property type="match status" value="1"/>
</dbReference>
<dbReference type="GO" id="GO:0020037">
    <property type="term" value="F:heme binding"/>
    <property type="evidence" value="ECO:0007669"/>
    <property type="project" value="InterPro"/>
</dbReference>
<dbReference type="InterPro" id="IPR036909">
    <property type="entry name" value="Cyt_c-like_dom_sf"/>
</dbReference>
<dbReference type="Pfam" id="PF00754">
    <property type="entry name" value="F5_F8_type_C"/>
    <property type="match status" value="1"/>
</dbReference>
<dbReference type="Gene3D" id="1.10.760.10">
    <property type="entry name" value="Cytochrome c-like domain"/>
    <property type="match status" value="1"/>
</dbReference>
<feature type="domain" description="F5/8 type C" evidence="1">
    <location>
        <begin position="108"/>
        <end position="249"/>
    </location>
</feature>
<proteinExistence type="predicted"/>
<dbReference type="Gene3D" id="2.60.120.260">
    <property type="entry name" value="Galactose-binding domain-like"/>
    <property type="match status" value="1"/>
</dbReference>
<sequence>ACHGKNGKGMPIPGGKKGDSLAASFLKNRTILGHPSMSINVVLHGLTGPVDGKTYPNQMIPMKSYDDEWVSSVLSYVRNSFGNRASFITKEQVAATRKATATRKEPWTIEALRATVPQYLPDRKKWKLSASHNAGKVSSAVDGNLGTRFDTATAMVPGMWFQIELPETTEISGLRLDSAGSVLDYPSGYEVAVSVDGKSWSPPLVKGKGTHPLTEIYFSGVKAKLIKIVQTGRRPGKYWSIHDLQIYGK</sequence>